<evidence type="ECO:0000313" key="4">
    <source>
        <dbReference type="EMBL" id="CAF3795768.1"/>
    </source>
</evidence>
<feature type="domain" description="Mab-21-like HhH/H2TH-like" evidence="2">
    <location>
        <begin position="354"/>
        <end position="425"/>
    </location>
</feature>
<organism evidence="3 5">
    <name type="scientific">Didymodactylos carnosus</name>
    <dbReference type="NCBI Taxonomy" id="1234261"/>
    <lineage>
        <taxon>Eukaryota</taxon>
        <taxon>Metazoa</taxon>
        <taxon>Spiralia</taxon>
        <taxon>Gnathifera</taxon>
        <taxon>Rotifera</taxon>
        <taxon>Eurotatoria</taxon>
        <taxon>Bdelloidea</taxon>
        <taxon>Philodinida</taxon>
        <taxon>Philodinidae</taxon>
        <taxon>Didymodactylos</taxon>
    </lineage>
</organism>
<comment type="similarity">
    <text evidence="1">Belongs to the mab-21 family.</text>
</comment>
<dbReference type="InterPro" id="IPR046906">
    <property type="entry name" value="Mab-21_HhH/H2TH-like"/>
</dbReference>
<evidence type="ECO:0000259" key="2">
    <source>
        <dbReference type="Pfam" id="PF20266"/>
    </source>
</evidence>
<dbReference type="Pfam" id="PF20266">
    <property type="entry name" value="Mab-21_C"/>
    <property type="match status" value="1"/>
</dbReference>
<dbReference type="AlphaFoldDB" id="A0A8S2DT89"/>
<reference evidence="3" key="1">
    <citation type="submission" date="2021-02" db="EMBL/GenBank/DDBJ databases">
        <authorList>
            <person name="Nowell W R."/>
        </authorList>
    </citation>
    <scope>NUCLEOTIDE SEQUENCE</scope>
</reference>
<dbReference type="EMBL" id="CAJOBA010007208">
    <property type="protein sequence ID" value="CAF3795768.1"/>
    <property type="molecule type" value="Genomic_DNA"/>
</dbReference>
<comment type="caution">
    <text evidence="3">The sequence shown here is derived from an EMBL/GenBank/DDBJ whole genome shotgun (WGS) entry which is preliminary data.</text>
</comment>
<dbReference type="Proteomes" id="UP000682733">
    <property type="component" value="Unassembled WGS sequence"/>
</dbReference>
<evidence type="ECO:0000313" key="3">
    <source>
        <dbReference type="EMBL" id="CAF1027370.1"/>
    </source>
</evidence>
<proteinExistence type="inferred from homology"/>
<dbReference type="Gene3D" id="1.10.1410.40">
    <property type="match status" value="1"/>
</dbReference>
<dbReference type="PANTHER" id="PTHR10656:SF42">
    <property type="entry name" value="CYCLIC GMP-AMP SYNTHASE-LIKE PROTEIN-RELATED"/>
    <property type="match status" value="1"/>
</dbReference>
<dbReference type="EMBL" id="CAJNOK010007197">
    <property type="protein sequence ID" value="CAF1027370.1"/>
    <property type="molecule type" value="Genomic_DNA"/>
</dbReference>
<sequence length="715" mass="82925">MESSSPRIKNDGHQSFVSGSTVEQQQYARHFANQIVPDIDVMIVEGCIHNPQTIMPTSVPGFVQIQFDGVERLGGLSLFEVKHNSDGIACLNGLKMKQNLTKTVQSHMIPQNATTITITGETNSESASAARTIVTNTINIDQIFMEILDVIEIQQKAFNFVEMKNKYKLFGPKFQEFTLTKVFPVHEPVIEKGDEYSINDLIHLAGPAYDHRLPKILRQRLELILNFYDKYQHLGNPKIFKNCFQNASQQMPKETDNVPCLQLKFWPKDIQPFLKRFEVNRPQLYEKIIRNSSMHVIPKWSTKTPKIDQDIEFRYSFSAIERLLAEHRNKNEQILNGIARSIYFRYLKAVPVIIPSYFVKTTVLWMCETQDLSTINDPRQIAHAWIKFACQQLRQYSCEHYFIDKFNILAPYSHQQLDDARQILEQGVNLDKLVQFSILSEKQQMVAEHNQEIESFIRQLKVTYFFQALEDYRLLKKSWDHTVIDERNELYQCLLIINSLRYIDGENNKQNWRKFRQIFIEQEKTCTNEPLFGEMTTSPSCPPSEFAQCIMFLGSFLKDLSSTFNDPSVQVDRPYEYHPFDLDGFRNVENDVLNPVNFLHNTIASSLPEYMQPLFAKEQDLQTSTGLQYAERNLLDCHPNGPLLTMESNQYPDIFSSNYLITLLETATDADQTIDDLITFQQHEVDDESLLSQAIELSLIDNEHHQSEMGKSTTK</sequence>
<accession>A0A8S2DT89</accession>
<evidence type="ECO:0000256" key="1">
    <source>
        <dbReference type="ARBA" id="ARBA00008307"/>
    </source>
</evidence>
<protein>
    <recommendedName>
        <fullName evidence="2">Mab-21-like HhH/H2TH-like domain-containing protein</fullName>
    </recommendedName>
</protein>
<evidence type="ECO:0000313" key="5">
    <source>
        <dbReference type="Proteomes" id="UP000677228"/>
    </source>
</evidence>
<name>A0A8S2DT89_9BILA</name>
<gene>
    <name evidence="3" type="ORF">OVA965_LOCUS15811</name>
    <name evidence="4" type="ORF">TMI583_LOCUS15820</name>
</gene>
<dbReference type="PANTHER" id="PTHR10656">
    <property type="entry name" value="CELL FATE DETERMINING PROTEIN MAB21-RELATED"/>
    <property type="match status" value="1"/>
</dbReference>
<dbReference type="Proteomes" id="UP000677228">
    <property type="component" value="Unassembled WGS sequence"/>
</dbReference>